<dbReference type="EMBL" id="BKCP01006515">
    <property type="protein sequence ID" value="GER42962.1"/>
    <property type="molecule type" value="Genomic_DNA"/>
</dbReference>
<gene>
    <name evidence="1" type="ORF">STAS_19792</name>
</gene>
<dbReference type="AlphaFoldDB" id="A0A5A7QDE6"/>
<name>A0A5A7QDE6_STRAF</name>
<dbReference type="PANTHER" id="PTHR47762">
    <property type="entry name" value="OSJNBB0079B02.4 PROTEIN"/>
    <property type="match status" value="1"/>
</dbReference>
<proteinExistence type="predicted"/>
<sequence>MLFLDIRNRKIMDGVVLGMPGPWADSSYERADIYTTKIGGIPDWPIPIVKQKKSLLECNTCGIDLCLLAQVYAPISSESLAINERIIYVFGCLAPHCESPL</sequence>
<dbReference type="Proteomes" id="UP000325081">
    <property type="component" value="Unassembled WGS sequence"/>
</dbReference>
<reference evidence="2" key="1">
    <citation type="journal article" date="2019" name="Curr. Biol.">
        <title>Genome Sequence of Striga asiatica Provides Insight into the Evolution of Plant Parasitism.</title>
        <authorList>
            <person name="Yoshida S."/>
            <person name="Kim S."/>
            <person name="Wafula E.K."/>
            <person name="Tanskanen J."/>
            <person name="Kim Y.M."/>
            <person name="Honaas L."/>
            <person name="Yang Z."/>
            <person name="Spallek T."/>
            <person name="Conn C.E."/>
            <person name="Ichihashi Y."/>
            <person name="Cheong K."/>
            <person name="Cui S."/>
            <person name="Der J.P."/>
            <person name="Gundlach H."/>
            <person name="Jiao Y."/>
            <person name="Hori C."/>
            <person name="Ishida J.K."/>
            <person name="Kasahara H."/>
            <person name="Kiba T."/>
            <person name="Kim M.S."/>
            <person name="Koo N."/>
            <person name="Laohavisit A."/>
            <person name="Lee Y.H."/>
            <person name="Lumba S."/>
            <person name="McCourt P."/>
            <person name="Mortimer J.C."/>
            <person name="Mutuku J.M."/>
            <person name="Nomura T."/>
            <person name="Sasaki-Sekimoto Y."/>
            <person name="Seto Y."/>
            <person name="Wang Y."/>
            <person name="Wakatake T."/>
            <person name="Sakakibara H."/>
            <person name="Demura T."/>
            <person name="Yamaguchi S."/>
            <person name="Yoneyama K."/>
            <person name="Manabe R.I."/>
            <person name="Nelson D.C."/>
            <person name="Schulman A.H."/>
            <person name="Timko M.P."/>
            <person name="dePamphilis C.W."/>
            <person name="Choi D."/>
            <person name="Shirasu K."/>
        </authorList>
    </citation>
    <scope>NUCLEOTIDE SEQUENCE [LARGE SCALE GENOMIC DNA]</scope>
    <source>
        <strain evidence="2">cv. UVA1</strain>
    </source>
</reference>
<evidence type="ECO:0000313" key="2">
    <source>
        <dbReference type="Proteomes" id="UP000325081"/>
    </source>
</evidence>
<evidence type="ECO:0000313" key="1">
    <source>
        <dbReference type="EMBL" id="GER42962.1"/>
    </source>
</evidence>
<organism evidence="1 2">
    <name type="scientific">Striga asiatica</name>
    <name type="common">Asiatic witchweed</name>
    <name type="synonym">Buchnera asiatica</name>
    <dbReference type="NCBI Taxonomy" id="4170"/>
    <lineage>
        <taxon>Eukaryota</taxon>
        <taxon>Viridiplantae</taxon>
        <taxon>Streptophyta</taxon>
        <taxon>Embryophyta</taxon>
        <taxon>Tracheophyta</taxon>
        <taxon>Spermatophyta</taxon>
        <taxon>Magnoliopsida</taxon>
        <taxon>eudicotyledons</taxon>
        <taxon>Gunneridae</taxon>
        <taxon>Pentapetalae</taxon>
        <taxon>asterids</taxon>
        <taxon>lamiids</taxon>
        <taxon>Lamiales</taxon>
        <taxon>Orobanchaceae</taxon>
        <taxon>Buchnereae</taxon>
        <taxon>Striga</taxon>
    </lineage>
</organism>
<accession>A0A5A7QDE6</accession>
<dbReference type="PANTHER" id="PTHR47762:SF2">
    <property type="entry name" value="OS04G0640800 PROTEIN"/>
    <property type="match status" value="1"/>
</dbReference>
<keyword evidence="2" id="KW-1185">Reference proteome</keyword>
<comment type="caution">
    <text evidence="1">The sequence shown here is derived from an EMBL/GenBank/DDBJ whole genome shotgun (WGS) entry which is preliminary data.</text>
</comment>
<protein>
    <submittedName>
        <fullName evidence="1">Programmed cell death protein 2-like</fullName>
    </submittedName>
</protein>